<proteinExistence type="predicted"/>
<name>A0A914QR93_9BILA</name>
<organism evidence="1 2">
    <name type="scientific">Panagrolaimus davidi</name>
    <dbReference type="NCBI Taxonomy" id="227884"/>
    <lineage>
        <taxon>Eukaryota</taxon>
        <taxon>Metazoa</taxon>
        <taxon>Ecdysozoa</taxon>
        <taxon>Nematoda</taxon>
        <taxon>Chromadorea</taxon>
        <taxon>Rhabditida</taxon>
        <taxon>Tylenchina</taxon>
        <taxon>Panagrolaimomorpha</taxon>
        <taxon>Panagrolaimoidea</taxon>
        <taxon>Panagrolaimidae</taxon>
        <taxon>Panagrolaimus</taxon>
    </lineage>
</organism>
<dbReference type="SUPFAM" id="SSF56112">
    <property type="entry name" value="Protein kinase-like (PK-like)"/>
    <property type="match status" value="1"/>
</dbReference>
<evidence type="ECO:0000313" key="1">
    <source>
        <dbReference type="Proteomes" id="UP000887578"/>
    </source>
</evidence>
<protein>
    <submittedName>
        <fullName evidence="2">Protein kinase domain-containing protein</fullName>
    </submittedName>
</protein>
<sequence>MAENEVPLIQFKPGSKFNGWEIVEKLEDWEYGADYIVLKEKLPYLMKIEKTGHDELLKHEVHVLREMAKVSAAQYISKIEETEEFDTTFSYVVLTLFGKTLKDLCKNAPNNIFSRGTAVSAAIQCLKAIESFHVGSVSCEHPYYNR</sequence>
<reference evidence="2" key="1">
    <citation type="submission" date="2022-11" db="UniProtKB">
        <authorList>
            <consortium name="WormBaseParasite"/>
        </authorList>
    </citation>
    <scope>IDENTIFICATION</scope>
</reference>
<dbReference type="InterPro" id="IPR011009">
    <property type="entry name" value="Kinase-like_dom_sf"/>
</dbReference>
<dbReference type="Gene3D" id="1.10.510.10">
    <property type="entry name" value="Transferase(Phosphotransferase) domain 1"/>
    <property type="match status" value="1"/>
</dbReference>
<accession>A0A914QR93</accession>
<dbReference type="WBParaSite" id="PDA_v2.g5991.t1">
    <property type="protein sequence ID" value="PDA_v2.g5991.t1"/>
    <property type="gene ID" value="PDA_v2.g5991"/>
</dbReference>
<dbReference type="Proteomes" id="UP000887578">
    <property type="component" value="Unplaced"/>
</dbReference>
<dbReference type="AlphaFoldDB" id="A0A914QR93"/>
<keyword evidence="1" id="KW-1185">Reference proteome</keyword>
<evidence type="ECO:0000313" key="2">
    <source>
        <dbReference type="WBParaSite" id="PDA_v2.g5991.t1"/>
    </source>
</evidence>